<reference evidence="5 6" key="1">
    <citation type="submission" date="2018-06" db="EMBL/GenBank/DDBJ databases">
        <authorList>
            <consortium name="Pathogen Informatics"/>
            <person name="Doyle S."/>
        </authorList>
    </citation>
    <scope>NUCLEOTIDE SEQUENCE [LARGE SCALE GENOMIC DNA]</scope>
    <source>
        <strain evidence="5 6">NCTC11370</strain>
    </source>
</reference>
<dbReference type="Gene3D" id="1.10.10.10">
    <property type="entry name" value="Winged helix-like DNA-binding domain superfamily/Winged helix DNA-binding domain"/>
    <property type="match status" value="1"/>
</dbReference>
<dbReference type="CDD" id="cd06170">
    <property type="entry name" value="LuxR_C_like"/>
    <property type="match status" value="1"/>
</dbReference>
<dbReference type="InterPro" id="IPR036388">
    <property type="entry name" value="WH-like_DNA-bd_sf"/>
</dbReference>
<name>A0A377GFI5_9GAMM</name>
<dbReference type="SUPFAM" id="SSF55785">
    <property type="entry name" value="PYP-like sensor domain (PAS domain)"/>
    <property type="match status" value="1"/>
</dbReference>
<accession>A0A377GFI5</accession>
<dbReference type="InterPro" id="IPR016032">
    <property type="entry name" value="Sig_transdc_resp-reg_C-effctor"/>
</dbReference>
<dbReference type="SUPFAM" id="SSF46894">
    <property type="entry name" value="C-terminal effector domain of the bipartite response regulators"/>
    <property type="match status" value="1"/>
</dbReference>
<dbReference type="PROSITE" id="PS50043">
    <property type="entry name" value="HTH_LUXR_2"/>
    <property type="match status" value="1"/>
</dbReference>
<sequence length="249" mass="28280">MKYRDYDLHQEKLIQPHQNGIKLCKSNEIVDNTMTIKDIFNMPLNVYFTNHESQILSLNDSTAKLTGFSSTNAAIGYTIERVTNRVTASISLEHDKRVRKHGEMKVVEEHFSRLDDISYPALSIKFPWYNSENKIIGAFGFSIVMGEYAEASLAESLMHIFNTGLFVKKNPLQSINNILPGRELDGIYLSKREIDCLHHLIKGKTTKMTAKILGLSPRTVEYYLENIKAKLGVNSKAELINKIMGKVLV</sequence>
<dbReference type="InterPro" id="IPR000792">
    <property type="entry name" value="Tscrpt_reg_LuxR_C"/>
</dbReference>
<proteinExistence type="predicted"/>
<dbReference type="AlphaFoldDB" id="A0A377GFI5"/>
<keyword evidence="3" id="KW-0804">Transcription</keyword>
<evidence type="ECO:0000313" key="5">
    <source>
        <dbReference type="EMBL" id="STO23128.1"/>
    </source>
</evidence>
<dbReference type="GO" id="GO:0006355">
    <property type="term" value="P:regulation of DNA-templated transcription"/>
    <property type="evidence" value="ECO:0007669"/>
    <property type="project" value="InterPro"/>
</dbReference>
<organism evidence="5 6">
    <name type="scientific">Fluoribacter dumoffii</name>
    <dbReference type="NCBI Taxonomy" id="463"/>
    <lineage>
        <taxon>Bacteria</taxon>
        <taxon>Pseudomonadati</taxon>
        <taxon>Pseudomonadota</taxon>
        <taxon>Gammaproteobacteria</taxon>
        <taxon>Legionellales</taxon>
        <taxon>Legionellaceae</taxon>
        <taxon>Fluoribacter</taxon>
    </lineage>
</organism>
<evidence type="ECO:0000259" key="4">
    <source>
        <dbReference type="PROSITE" id="PS50043"/>
    </source>
</evidence>
<protein>
    <submittedName>
        <fullName evidence="5">Probable transcriptional activator protein traR</fullName>
    </submittedName>
</protein>
<dbReference type="PANTHER" id="PTHR44688:SF16">
    <property type="entry name" value="DNA-BINDING TRANSCRIPTIONAL ACTIVATOR DEVR_DOSR"/>
    <property type="match status" value="1"/>
</dbReference>
<dbReference type="Gene3D" id="3.30.450.20">
    <property type="entry name" value="PAS domain"/>
    <property type="match status" value="1"/>
</dbReference>
<dbReference type="GO" id="GO:0003677">
    <property type="term" value="F:DNA binding"/>
    <property type="evidence" value="ECO:0007669"/>
    <property type="project" value="UniProtKB-KW"/>
</dbReference>
<dbReference type="PRINTS" id="PR00038">
    <property type="entry name" value="HTHLUXR"/>
</dbReference>
<dbReference type="Proteomes" id="UP000254554">
    <property type="component" value="Unassembled WGS sequence"/>
</dbReference>
<keyword evidence="2" id="KW-0238">DNA-binding</keyword>
<dbReference type="Pfam" id="PF00196">
    <property type="entry name" value="GerE"/>
    <property type="match status" value="1"/>
</dbReference>
<dbReference type="STRING" id="1094715.GCA_000236165_03220"/>
<evidence type="ECO:0000256" key="2">
    <source>
        <dbReference type="ARBA" id="ARBA00023125"/>
    </source>
</evidence>
<keyword evidence="1" id="KW-0805">Transcription regulation</keyword>
<evidence type="ECO:0000256" key="3">
    <source>
        <dbReference type="ARBA" id="ARBA00023163"/>
    </source>
</evidence>
<gene>
    <name evidence="5" type="primary">traR</name>
    <name evidence="5" type="ORF">NCTC11370_03234</name>
</gene>
<evidence type="ECO:0000256" key="1">
    <source>
        <dbReference type="ARBA" id="ARBA00023015"/>
    </source>
</evidence>
<dbReference type="EMBL" id="UGGT01000001">
    <property type="protein sequence ID" value="STO23128.1"/>
    <property type="molecule type" value="Genomic_DNA"/>
</dbReference>
<keyword evidence="6" id="KW-1185">Reference proteome</keyword>
<dbReference type="SMART" id="SM00421">
    <property type="entry name" value="HTH_LUXR"/>
    <property type="match status" value="1"/>
</dbReference>
<feature type="domain" description="HTH luxR-type" evidence="4">
    <location>
        <begin position="182"/>
        <end position="247"/>
    </location>
</feature>
<dbReference type="InterPro" id="IPR035965">
    <property type="entry name" value="PAS-like_dom_sf"/>
</dbReference>
<dbReference type="PANTHER" id="PTHR44688">
    <property type="entry name" value="DNA-BINDING TRANSCRIPTIONAL ACTIVATOR DEVR_DOSR"/>
    <property type="match status" value="1"/>
</dbReference>
<evidence type="ECO:0000313" key="6">
    <source>
        <dbReference type="Proteomes" id="UP000254554"/>
    </source>
</evidence>